<gene>
    <name evidence="2" type="ORF">L618_006600000010</name>
</gene>
<dbReference type="AlphaFoldDB" id="A0A562DH06"/>
<accession>A0A562DH06</accession>
<organism evidence="2 3">
    <name type="scientific">Rhodococcus rhodochrous J45</name>
    <dbReference type="NCBI Taxonomy" id="935266"/>
    <lineage>
        <taxon>Bacteria</taxon>
        <taxon>Bacillati</taxon>
        <taxon>Actinomycetota</taxon>
        <taxon>Actinomycetes</taxon>
        <taxon>Mycobacteriales</taxon>
        <taxon>Nocardiaceae</taxon>
        <taxon>Rhodococcus</taxon>
    </lineage>
</organism>
<protein>
    <submittedName>
        <fullName evidence="2">Uncharacterized protein</fullName>
    </submittedName>
</protein>
<feature type="region of interest" description="Disordered" evidence="1">
    <location>
        <begin position="1"/>
        <end position="22"/>
    </location>
</feature>
<dbReference type="RefSeq" id="WP_186455296.1">
    <property type="nucleotide sequence ID" value="NZ_VLJT01000068.1"/>
</dbReference>
<evidence type="ECO:0000313" key="2">
    <source>
        <dbReference type="EMBL" id="TWH08901.1"/>
    </source>
</evidence>
<proteinExistence type="predicted"/>
<dbReference type="EMBL" id="VLJT01000068">
    <property type="protein sequence ID" value="TWH08901.1"/>
    <property type="molecule type" value="Genomic_DNA"/>
</dbReference>
<dbReference type="Proteomes" id="UP000317573">
    <property type="component" value="Unassembled WGS sequence"/>
</dbReference>
<evidence type="ECO:0000313" key="3">
    <source>
        <dbReference type="Proteomes" id="UP000317573"/>
    </source>
</evidence>
<evidence type="ECO:0000256" key="1">
    <source>
        <dbReference type="SAM" id="MobiDB-lite"/>
    </source>
</evidence>
<name>A0A562DH06_RHORH</name>
<comment type="caution">
    <text evidence="2">The sequence shown here is derived from an EMBL/GenBank/DDBJ whole genome shotgun (WGS) entry which is preliminary data.</text>
</comment>
<sequence length="213" mass="23057">MDAHRIHGLHIQSEDAQAGTPDSRKIEANGELLLTWRSMSVVCEWSPVPAQRVGLLTAENHELDAPVPQPSPNMAPDARSLLSVFLRGNTSDEDISWEYKDLKLLAASGSQCNTCDQLGQSVTGFAPAEGLSWTDVEQTLGFGEVGIADLAEIRALGIEVPDQPVGRSLNNHGRTDCLLEGWWVLNPVAAGPLLWMLAHRGPIGVPQDPATRR</sequence>
<reference evidence="2 3" key="1">
    <citation type="submission" date="2019-07" db="EMBL/GenBank/DDBJ databases">
        <title>Genome sequencing of lignin-degrading bacterial isolates.</title>
        <authorList>
            <person name="Gladden J."/>
        </authorList>
    </citation>
    <scope>NUCLEOTIDE SEQUENCE [LARGE SCALE GENOMIC DNA]</scope>
    <source>
        <strain evidence="2 3">J45</strain>
    </source>
</reference>